<name>A0A7S2VRG9_9DINO</name>
<dbReference type="EMBL" id="HBGW01099153">
    <property type="protein sequence ID" value="CAD9645019.1"/>
    <property type="molecule type" value="Transcribed_RNA"/>
</dbReference>
<sequence length="161" mass="17881">MNVIAAIFVESTMAAASGLEYAKKEARLRDTAIWSTRVTAFVRLLAIQSGVRQEVQGSELAEKINALELPAEVIDAVVQTDEGREALLDLDVNAHDHPYLSDILDADGSGACGMFEIIDGLRRLRGEPRRSDIVCVDLRARDLQRQLNEVLARVRRIDERP</sequence>
<gene>
    <name evidence="1" type="ORF">BRAN1462_LOCUS62841</name>
</gene>
<protein>
    <submittedName>
        <fullName evidence="1">Uncharacterized protein</fullName>
    </submittedName>
</protein>
<reference evidence="1" key="1">
    <citation type="submission" date="2021-01" db="EMBL/GenBank/DDBJ databases">
        <authorList>
            <person name="Corre E."/>
            <person name="Pelletier E."/>
            <person name="Niang G."/>
            <person name="Scheremetjew M."/>
            <person name="Finn R."/>
            <person name="Kale V."/>
            <person name="Holt S."/>
            <person name="Cochrane G."/>
            <person name="Meng A."/>
            <person name="Brown T."/>
            <person name="Cohen L."/>
        </authorList>
    </citation>
    <scope>NUCLEOTIDE SEQUENCE</scope>
    <source>
        <strain evidence="1">RCC3387</strain>
    </source>
</reference>
<organism evidence="1">
    <name type="scientific">Zooxanthella nutricula</name>
    <dbReference type="NCBI Taxonomy" id="1333877"/>
    <lineage>
        <taxon>Eukaryota</taxon>
        <taxon>Sar</taxon>
        <taxon>Alveolata</taxon>
        <taxon>Dinophyceae</taxon>
        <taxon>Peridiniales</taxon>
        <taxon>Peridiniales incertae sedis</taxon>
        <taxon>Zooxanthella</taxon>
    </lineage>
</organism>
<evidence type="ECO:0000313" key="1">
    <source>
        <dbReference type="EMBL" id="CAD9645019.1"/>
    </source>
</evidence>
<dbReference type="AlphaFoldDB" id="A0A7S2VRG9"/>
<accession>A0A7S2VRG9</accession>
<proteinExistence type="predicted"/>